<accession>A0A914PNZ0</accession>
<dbReference type="Proteomes" id="UP000887578">
    <property type="component" value="Unplaced"/>
</dbReference>
<dbReference type="AlphaFoldDB" id="A0A914PNZ0"/>
<proteinExistence type="predicted"/>
<sequence>MQIYLIFINCRDKTVFSTLLPRIYRCEAKFISLYGQSISFDELKFLIKHGGVVSLDLGRSEIKDEKGDSVCLDQIIQFLPYIAMLDIDYILGEPFDADEFIKFCKTNGDDVRFGIGLRFAPTFDRGFIEKFKETMEDYEESFESANVYIIQYD</sequence>
<reference evidence="2" key="1">
    <citation type="submission" date="2022-11" db="UniProtKB">
        <authorList>
            <consortium name="WormBaseParasite"/>
        </authorList>
    </citation>
    <scope>IDENTIFICATION</scope>
</reference>
<protein>
    <submittedName>
        <fullName evidence="2">Uncharacterized protein</fullName>
    </submittedName>
</protein>
<keyword evidence="1" id="KW-1185">Reference proteome</keyword>
<dbReference type="WBParaSite" id="PDA_v2.g19767.t1">
    <property type="protein sequence ID" value="PDA_v2.g19767.t1"/>
    <property type="gene ID" value="PDA_v2.g19767"/>
</dbReference>
<organism evidence="1 2">
    <name type="scientific">Panagrolaimus davidi</name>
    <dbReference type="NCBI Taxonomy" id="227884"/>
    <lineage>
        <taxon>Eukaryota</taxon>
        <taxon>Metazoa</taxon>
        <taxon>Ecdysozoa</taxon>
        <taxon>Nematoda</taxon>
        <taxon>Chromadorea</taxon>
        <taxon>Rhabditida</taxon>
        <taxon>Tylenchina</taxon>
        <taxon>Panagrolaimomorpha</taxon>
        <taxon>Panagrolaimoidea</taxon>
        <taxon>Panagrolaimidae</taxon>
        <taxon>Panagrolaimus</taxon>
    </lineage>
</organism>
<evidence type="ECO:0000313" key="1">
    <source>
        <dbReference type="Proteomes" id="UP000887578"/>
    </source>
</evidence>
<name>A0A914PNZ0_9BILA</name>
<evidence type="ECO:0000313" key="2">
    <source>
        <dbReference type="WBParaSite" id="PDA_v2.g19767.t1"/>
    </source>
</evidence>